<evidence type="ECO:0000256" key="7">
    <source>
        <dbReference type="ARBA" id="ARBA00022840"/>
    </source>
</evidence>
<dbReference type="SMART" id="SM00433">
    <property type="entry name" value="TOP2c"/>
    <property type="match status" value="1"/>
</dbReference>
<comment type="cofactor">
    <cofactor evidence="2">
        <name>Mg(2+)</name>
        <dbReference type="ChEBI" id="CHEBI:18420"/>
    </cofactor>
</comment>
<dbReference type="InterPro" id="IPR013760">
    <property type="entry name" value="Topo_IIA-like_dom_sf"/>
</dbReference>
<keyword evidence="9" id="KW-0799">Topoisomerase</keyword>
<dbReference type="NCBIfam" id="NF004189">
    <property type="entry name" value="PRK05644.1"/>
    <property type="match status" value="1"/>
</dbReference>
<accession>A0A449AD45</accession>
<proteinExistence type="inferred from homology"/>
<evidence type="ECO:0000256" key="2">
    <source>
        <dbReference type="ARBA" id="ARBA00001946"/>
    </source>
</evidence>
<dbReference type="InterPro" id="IPR013506">
    <property type="entry name" value="Topo_IIA_bsu_dom2"/>
</dbReference>
<dbReference type="Gene3D" id="3.30.230.10">
    <property type="match status" value="1"/>
</dbReference>
<dbReference type="InterPro" id="IPR006171">
    <property type="entry name" value="TOPRIM_dom"/>
</dbReference>
<dbReference type="PANTHER" id="PTHR45866:SF1">
    <property type="entry name" value="DNA GYRASE SUBUNIT B, MITOCHONDRIAL"/>
    <property type="match status" value="1"/>
</dbReference>
<dbReference type="PRINTS" id="PR01159">
    <property type="entry name" value="DNAGYRASEB"/>
</dbReference>
<dbReference type="SMART" id="SM00387">
    <property type="entry name" value="HATPase_c"/>
    <property type="match status" value="1"/>
</dbReference>
<dbReference type="InterPro" id="IPR013759">
    <property type="entry name" value="Topo_IIA_B_C"/>
</dbReference>
<evidence type="ECO:0000256" key="6">
    <source>
        <dbReference type="ARBA" id="ARBA00022741"/>
    </source>
</evidence>
<dbReference type="SUPFAM" id="SSF54211">
    <property type="entry name" value="Ribosomal protein S5 domain 2-like"/>
    <property type="match status" value="1"/>
</dbReference>
<dbReference type="Pfam" id="PF02518">
    <property type="entry name" value="HATPase_c"/>
    <property type="match status" value="1"/>
</dbReference>
<organism evidence="13 14">
    <name type="scientific">Mycoplasmopsis bovirhinis</name>
    <dbReference type="NCBI Taxonomy" id="29553"/>
    <lineage>
        <taxon>Bacteria</taxon>
        <taxon>Bacillati</taxon>
        <taxon>Mycoplasmatota</taxon>
        <taxon>Mycoplasmoidales</taxon>
        <taxon>Metamycoplasmataceae</taxon>
        <taxon>Mycoplasmopsis</taxon>
    </lineage>
</organism>
<dbReference type="GO" id="GO:0006265">
    <property type="term" value="P:DNA topological change"/>
    <property type="evidence" value="ECO:0007669"/>
    <property type="project" value="InterPro"/>
</dbReference>
<dbReference type="EMBL" id="LR214972">
    <property type="protein sequence ID" value="VEU62893.1"/>
    <property type="molecule type" value="Genomic_DNA"/>
</dbReference>
<dbReference type="Gene3D" id="3.40.50.670">
    <property type="match status" value="1"/>
</dbReference>
<dbReference type="GO" id="GO:0005524">
    <property type="term" value="F:ATP binding"/>
    <property type="evidence" value="ECO:0007669"/>
    <property type="project" value="UniProtKB-KW"/>
</dbReference>
<evidence type="ECO:0000256" key="8">
    <source>
        <dbReference type="ARBA" id="ARBA00022842"/>
    </source>
</evidence>
<dbReference type="InterPro" id="IPR001241">
    <property type="entry name" value="Topo_IIA"/>
</dbReference>
<dbReference type="RefSeq" id="WP_129621099.1">
    <property type="nucleotide sequence ID" value="NZ_LR214972.1"/>
</dbReference>
<keyword evidence="6" id="KW-0547">Nucleotide-binding</keyword>
<keyword evidence="7" id="KW-0067">ATP-binding</keyword>
<evidence type="ECO:0000256" key="4">
    <source>
        <dbReference type="ARBA" id="ARBA00012895"/>
    </source>
</evidence>
<dbReference type="InterPro" id="IPR020568">
    <property type="entry name" value="Ribosomal_Su5_D2-typ_SF"/>
</dbReference>
<dbReference type="Proteomes" id="UP000289952">
    <property type="component" value="Chromosome"/>
</dbReference>
<dbReference type="OrthoDB" id="9802808at2"/>
<evidence type="ECO:0000313" key="14">
    <source>
        <dbReference type="Proteomes" id="UP000289952"/>
    </source>
</evidence>
<keyword evidence="8" id="KW-0460">Magnesium</keyword>
<dbReference type="CDD" id="cd03366">
    <property type="entry name" value="TOPRIM_TopoIIA_GyrB"/>
    <property type="match status" value="1"/>
</dbReference>
<dbReference type="GO" id="GO:0046872">
    <property type="term" value="F:metal ion binding"/>
    <property type="evidence" value="ECO:0007669"/>
    <property type="project" value="UniProtKB-KW"/>
</dbReference>
<dbReference type="FunFam" id="3.30.565.10:FF:000002">
    <property type="entry name" value="DNA gyrase subunit B"/>
    <property type="match status" value="1"/>
</dbReference>
<keyword evidence="11 13" id="KW-0413">Isomerase</keyword>
<dbReference type="Gene3D" id="3.30.565.10">
    <property type="entry name" value="Histidine kinase-like ATPase, C-terminal domain"/>
    <property type="match status" value="1"/>
</dbReference>
<keyword evidence="10" id="KW-0238">DNA-binding</keyword>
<dbReference type="PRINTS" id="PR00418">
    <property type="entry name" value="TPI2FAMILY"/>
</dbReference>
<dbReference type="AlphaFoldDB" id="A0A449AD45"/>
<reference evidence="13 14" key="1">
    <citation type="submission" date="2019-01" db="EMBL/GenBank/DDBJ databases">
        <authorList>
            <consortium name="Pathogen Informatics"/>
        </authorList>
    </citation>
    <scope>NUCLEOTIDE SEQUENCE [LARGE SCALE GENOMIC DNA]</scope>
    <source>
        <strain evidence="13 14">NCTC10118</strain>
    </source>
</reference>
<evidence type="ECO:0000313" key="13">
    <source>
        <dbReference type="EMBL" id="VEU62893.1"/>
    </source>
</evidence>
<dbReference type="InterPro" id="IPR002288">
    <property type="entry name" value="DNA_gyrase_B_C"/>
</dbReference>
<dbReference type="PROSITE" id="PS50880">
    <property type="entry name" value="TOPRIM"/>
    <property type="match status" value="1"/>
</dbReference>
<dbReference type="PANTHER" id="PTHR45866">
    <property type="entry name" value="DNA GYRASE/TOPOISOMERASE SUBUNIT B"/>
    <property type="match status" value="1"/>
</dbReference>
<evidence type="ECO:0000256" key="3">
    <source>
        <dbReference type="ARBA" id="ARBA00010708"/>
    </source>
</evidence>
<dbReference type="InterPro" id="IPR003594">
    <property type="entry name" value="HATPase_dom"/>
</dbReference>
<dbReference type="EC" id="5.6.2.2" evidence="4"/>
<keyword evidence="5" id="KW-0479">Metal-binding</keyword>
<keyword evidence="14" id="KW-1185">Reference proteome</keyword>
<dbReference type="CDD" id="cd16928">
    <property type="entry name" value="HATPase_GyrB-like"/>
    <property type="match status" value="1"/>
</dbReference>
<dbReference type="Pfam" id="PF00204">
    <property type="entry name" value="DNA_gyraseB"/>
    <property type="match status" value="1"/>
</dbReference>
<sequence>MNDKRQNYDASAIAHLEGLEHVRKRPGMYIGSTSKAGLHHLVWEIVDNSVDEAMAGFANKIQITITKDNQIRVQDNGRGIPVGIHPQFGISALEVVLTKLNAGGKFESGAYKVSGGLHGVGASVVNALSSKLEAWVKRDGNVYYAQFANGGATIQSIHIIDSYQGNESGTTIQFAPDYTIMEEIPFDKSLIVDHARQIAYLNKGLFISVQDQRDESYVEYQYDNGIVDYVNELTKRSSKITDIIYATNNYIYRHEITKKEVNIGIEVAMQYLDDFYRSNLISYTNNISTHEGGTHLSGFYDAIMRLVNNYALEKNYIKAEADKFSRDDLVEGVVAVISIKHPEPQFEGQTKGKLGSKDARKAVNEVFSEVFERFLNENPNVAKKILEKASMARKARIASTAARDKERKKLPFETGSMPGKLAPCSSKNAEICELFIVEGQSAGGSAKMGRDKVFQAILPLKGKILNTERAKLESIIKNEEIMSLITAMGAGLESNFNINKLRYHKIIIMTDADVDGAHIRTLLLTFFYRYFKPLIEYGFIYIAQPPLFKIQQNKTSFYAFNDKEKNEIIATLNPNIKITIQRYKGLGEMDAQQLRETTMLPEKRKMLQVQIEDAYRADRIFETLMSENVEPRRDFISQNAKYVQNIDL</sequence>
<dbReference type="InterPro" id="IPR014721">
    <property type="entry name" value="Ribsml_uS5_D2-typ_fold_subgr"/>
</dbReference>
<dbReference type="GO" id="GO:0034335">
    <property type="term" value="F:DNA negative supercoiling activity"/>
    <property type="evidence" value="ECO:0007669"/>
    <property type="project" value="UniProtKB-ARBA"/>
</dbReference>
<evidence type="ECO:0000256" key="10">
    <source>
        <dbReference type="ARBA" id="ARBA00023125"/>
    </source>
</evidence>
<evidence type="ECO:0000256" key="1">
    <source>
        <dbReference type="ARBA" id="ARBA00000185"/>
    </source>
</evidence>
<protein>
    <recommendedName>
        <fullName evidence="4">DNA topoisomerase (ATP-hydrolyzing)</fullName>
        <ecNumber evidence="4">5.6.2.2</ecNumber>
    </recommendedName>
</protein>
<dbReference type="CDD" id="cd00822">
    <property type="entry name" value="TopoII_Trans_DNA_gyrase"/>
    <property type="match status" value="1"/>
</dbReference>
<evidence type="ECO:0000256" key="5">
    <source>
        <dbReference type="ARBA" id="ARBA00022723"/>
    </source>
</evidence>
<dbReference type="Pfam" id="PF00986">
    <property type="entry name" value="DNA_gyraseB_C"/>
    <property type="match status" value="1"/>
</dbReference>
<dbReference type="FunFam" id="3.40.50.670:FF:000002">
    <property type="entry name" value="DNA gyrase subunit B"/>
    <property type="match status" value="1"/>
</dbReference>
<gene>
    <name evidence="13" type="primary">gyrB_1</name>
    <name evidence="13" type="ORF">NCTC10118_00188</name>
</gene>
<comment type="catalytic activity">
    <reaction evidence="1">
        <text>ATP-dependent breakage, passage and rejoining of double-stranded DNA.</text>
        <dbReference type="EC" id="5.6.2.2"/>
    </reaction>
</comment>
<dbReference type="InterPro" id="IPR034160">
    <property type="entry name" value="TOPRIM_GyrB"/>
</dbReference>
<feature type="domain" description="Toprim" evidence="12">
    <location>
        <begin position="432"/>
        <end position="546"/>
    </location>
</feature>
<dbReference type="InterPro" id="IPR036890">
    <property type="entry name" value="HATPase_C_sf"/>
</dbReference>
<evidence type="ECO:0000256" key="9">
    <source>
        <dbReference type="ARBA" id="ARBA00023029"/>
    </source>
</evidence>
<dbReference type="SUPFAM" id="SSF55874">
    <property type="entry name" value="ATPase domain of HSP90 chaperone/DNA topoisomerase II/histidine kinase"/>
    <property type="match status" value="1"/>
</dbReference>
<evidence type="ECO:0000259" key="12">
    <source>
        <dbReference type="PROSITE" id="PS50880"/>
    </source>
</evidence>
<dbReference type="InterPro" id="IPR000565">
    <property type="entry name" value="Topo_IIA_B"/>
</dbReference>
<name>A0A449AD45_9BACT</name>
<dbReference type="GO" id="GO:0003677">
    <property type="term" value="F:DNA binding"/>
    <property type="evidence" value="ECO:0007669"/>
    <property type="project" value="UniProtKB-KW"/>
</dbReference>
<dbReference type="Pfam" id="PF01751">
    <property type="entry name" value="Toprim"/>
    <property type="match status" value="1"/>
</dbReference>
<comment type="similarity">
    <text evidence="3">Belongs to the type II topoisomerase GyrB family.</text>
</comment>
<evidence type="ECO:0000256" key="11">
    <source>
        <dbReference type="ARBA" id="ARBA00023235"/>
    </source>
</evidence>
<dbReference type="SUPFAM" id="SSF56719">
    <property type="entry name" value="Type II DNA topoisomerase"/>
    <property type="match status" value="1"/>
</dbReference>